<evidence type="ECO:0000256" key="1">
    <source>
        <dbReference type="ARBA" id="ARBA00004776"/>
    </source>
</evidence>
<dbReference type="Proteomes" id="UP000233565">
    <property type="component" value="Unassembled WGS sequence"/>
</dbReference>
<protein>
    <submittedName>
        <fullName evidence="6">Glycosyltransferase family 2 protein</fullName>
    </submittedName>
</protein>
<evidence type="ECO:0000256" key="3">
    <source>
        <dbReference type="ARBA" id="ARBA00022676"/>
    </source>
</evidence>
<dbReference type="InterPro" id="IPR029044">
    <property type="entry name" value="Nucleotide-diphossugar_trans"/>
</dbReference>
<comment type="similarity">
    <text evidence="2">Belongs to the glycosyltransferase 2 family.</text>
</comment>
<feature type="domain" description="Glycosyltransferase 2-like" evidence="5">
    <location>
        <begin position="23"/>
        <end position="146"/>
    </location>
</feature>
<comment type="caution">
    <text evidence="6">The sequence shown here is derived from an EMBL/GenBank/DDBJ whole genome shotgun (WGS) entry which is preliminary data.</text>
</comment>
<dbReference type="PANTHER" id="PTHR43179:SF12">
    <property type="entry name" value="GALACTOFURANOSYLTRANSFERASE GLFT2"/>
    <property type="match status" value="1"/>
</dbReference>
<dbReference type="SUPFAM" id="SSF53448">
    <property type="entry name" value="Nucleotide-diphospho-sugar transferases"/>
    <property type="match status" value="1"/>
</dbReference>
<organism evidence="6 7">
    <name type="scientific">Nocardioides alpinus</name>
    <dbReference type="NCBI Taxonomy" id="748909"/>
    <lineage>
        <taxon>Bacteria</taxon>
        <taxon>Bacillati</taxon>
        <taxon>Actinomycetota</taxon>
        <taxon>Actinomycetes</taxon>
        <taxon>Propionibacteriales</taxon>
        <taxon>Nocardioidaceae</taxon>
        <taxon>Nocardioides</taxon>
    </lineage>
</organism>
<dbReference type="Gene3D" id="3.90.550.10">
    <property type="entry name" value="Spore Coat Polysaccharide Biosynthesis Protein SpsA, Chain A"/>
    <property type="match status" value="1"/>
</dbReference>
<dbReference type="InterPro" id="IPR001173">
    <property type="entry name" value="Glyco_trans_2-like"/>
</dbReference>
<keyword evidence="7" id="KW-1185">Reference proteome</keyword>
<evidence type="ECO:0000259" key="5">
    <source>
        <dbReference type="Pfam" id="PF00535"/>
    </source>
</evidence>
<evidence type="ECO:0000256" key="4">
    <source>
        <dbReference type="ARBA" id="ARBA00022679"/>
    </source>
</evidence>
<name>A0ABX4QUJ6_9ACTN</name>
<evidence type="ECO:0000313" key="7">
    <source>
        <dbReference type="Proteomes" id="UP000233565"/>
    </source>
</evidence>
<evidence type="ECO:0000256" key="2">
    <source>
        <dbReference type="ARBA" id="ARBA00006739"/>
    </source>
</evidence>
<accession>A0ABX4QUJ6</accession>
<comment type="pathway">
    <text evidence="1">Cell wall biogenesis; cell wall polysaccharide biosynthesis.</text>
</comment>
<gene>
    <name evidence="6" type="ORF">CXG46_18595</name>
</gene>
<proteinExistence type="inferred from homology"/>
<dbReference type="Pfam" id="PF00535">
    <property type="entry name" value="Glycos_transf_2"/>
    <property type="match status" value="1"/>
</dbReference>
<dbReference type="EMBL" id="PJBV01000035">
    <property type="protein sequence ID" value="PKH38039.1"/>
    <property type="molecule type" value="Genomic_DNA"/>
</dbReference>
<reference evidence="6 7" key="1">
    <citation type="submission" date="2017-12" db="EMBL/GenBank/DDBJ databases">
        <title>Pharmacopeia of the Arctic Ocean.</title>
        <authorList>
            <person name="Collins E."/>
            <person name="Ducluzeau A.-L."/>
        </authorList>
    </citation>
    <scope>NUCLEOTIDE SEQUENCE [LARGE SCALE GENOMIC DNA]</scope>
    <source>
        <strain evidence="6 7">DSM 23325</strain>
    </source>
</reference>
<sequence length="315" mass="33838">MTPPRTHGLTRGYSAPVVLDVAVVVVTYNSADHVAGLLDSIPSAMADLTFSVVVVDNGSSDDTCTMLERRTDCTLARSSNLGYASGVNRGIASSPPARTYLILNPDATLDPDSVPVLLEVVGRAGVGVVAPRVREADGSLSPTLRRKPSLARAGGLSFTGIAAFAERIEDPGEYELEHEVDWAVGAILLIDADCYRAVGGLDESYFLYSEETDFSLRARDLGWSTVYTPRAGGMHVGGGSGESATTHTMKIINRVRIYRRRAGTPLAWAYFVITVGNELRRAVLGHRRSWSTLAALMRPGRRPEVLGASEHLLPD</sequence>
<keyword evidence="4" id="KW-0808">Transferase</keyword>
<keyword evidence="3" id="KW-0328">Glycosyltransferase</keyword>
<evidence type="ECO:0000313" key="6">
    <source>
        <dbReference type="EMBL" id="PKH38039.1"/>
    </source>
</evidence>
<dbReference type="PANTHER" id="PTHR43179">
    <property type="entry name" value="RHAMNOSYLTRANSFERASE WBBL"/>
    <property type="match status" value="1"/>
</dbReference>